<dbReference type="PANTHER" id="PTHR31973:SF187">
    <property type="entry name" value="MUTATOR TRANSPOSASE MUDRA PROTEIN"/>
    <property type="match status" value="1"/>
</dbReference>
<evidence type="ECO:0000256" key="1">
    <source>
        <dbReference type="SAM" id="MobiDB-lite"/>
    </source>
</evidence>
<organism evidence="2">
    <name type="scientific">Brassica campestris</name>
    <name type="common">Field mustard</name>
    <dbReference type="NCBI Taxonomy" id="3711"/>
    <lineage>
        <taxon>Eukaryota</taxon>
        <taxon>Viridiplantae</taxon>
        <taxon>Streptophyta</taxon>
        <taxon>Embryophyta</taxon>
        <taxon>Tracheophyta</taxon>
        <taxon>Spermatophyta</taxon>
        <taxon>Magnoliopsida</taxon>
        <taxon>eudicotyledons</taxon>
        <taxon>Gunneridae</taxon>
        <taxon>Pentapetalae</taxon>
        <taxon>rosids</taxon>
        <taxon>malvids</taxon>
        <taxon>Brassicales</taxon>
        <taxon>Brassicaceae</taxon>
        <taxon>Brassiceae</taxon>
        <taxon>Brassica</taxon>
    </lineage>
</organism>
<sequence>MVEGSHIYVGGCYRVIQSRAIDLFHQLMNQLPISIYGQRVSFKLPYETMEERRLLSNGGRNFNRMCEASMWSNTIEIFVECETERPGAEMAENERNATHDNEPNETERYEYEREPRPPCAEEARVERNVRDFVDEEVDEFATPVGSDDDQDGNEGDGYLTYKKGSGELQLRQAFDSLEAFKQAIIDYVLKNGWNGKYGRWDKDKSEVKCASEAEEGEEACMWRIYCSYEEPLQKWMVKVYVKHHSCSKSGYSRLITQEVIAKLFVDDLRNDPNIKPKEIMEDIQKRWELTATIDQCTHAKERALEMIKEENDLQFSRLRDYRLELLE</sequence>
<dbReference type="AlphaFoldDB" id="A0A397L169"/>
<reference evidence="2" key="1">
    <citation type="submission" date="2018-06" db="EMBL/GenBank/DDBJ databases">
        <title>WGS assembly of Brassica rapa FPsc.</title>
        <authorList>
            <person name="Bowman J."/>
            <person name="Kohchi T."/>
            <person name="Yamato K."/>
            <person name="Jenkins J."/>
            <person name="Shu S."/>
            <person name="Ishizaki K."/>
            <person name="Yamaoka S."/>
            <person name="Nishihama R."/>
            <person name="Nakamura Y."/>
            <person name="Berger F."/>
            <person name="Adam C."/>
            <person name="Aki S."/>
            <person name="Althoff F."/>
            <person name="Araki T."/>
            <person name="Arteaga-Vazquez M."/>
            <person name="Balasubrmanian S."/>
            <person name="Bauer D."/>
            <person name="Boehm C."/>
            <person name="Briginshaw L."/>
            <person name="Caballero-Perez J."/>
            <person name="Catarino B."/>
            <person name="Chen F."/>
            <person name="Chiyoda S."/>
            <person name="Chovatia M."/>
            <person name="Davies K."/>
            <person name="Delmans M."/>
            <person name="Demura T."/>
            <person name="Dierschke T."/>
            <person name="Dolan L."/>
            <person name="Dorantes-Acosta A."/>
            <person name="Eklund D."/>
            <person name="Florent S."/>
            <person name="Flores-Sandoval E."/>
            <person name="Fujiyama A."/>
            <person name="Fukuzawa H."/>
            <person name="Galik B."/>
            <person name="Grimanelli D."/>
            <person name="Grimwood J."/>
            <person name="Grossniklaus U."/>
            <person name="Hamada T."/>
            <person name="Haseloff J."/>
            <person name="Hetherington A."/>
            <person name="Higo A."/>
            <person name="Hirakawa Y."/>
            <person name="Hundley H."/>
            <person name="Ikeda Y."/>
            <person name="Inoue K."/>
            <person name="Inoue S."/>
            <person name="Ishida S."/>
            <person name="Jia Q."/>
            <person name="Kakita M."/>
            <person name="Kanazawa T."/>
            <person name="Kawai Y."/>
            <person name="Kawashima T."/>
            <person name="Kennedy M."/>
            <person name="Kinose K."/>
            <person name="Kinoshita T."/>
            <person name="Kohara Y."/>
            <person name="Koide E."/>
            <person name="Komatsu K."/>
            <person name="Kopischke S."/>
            <person name="Kubo M."/>
            <person name="Kyozuka J."/>
            <person name="Lagercrantz U."/>
            <person name="Lin S."/>
            <person name="Lindquist E."/>
            <person name="Lipzen A."/>
            <person name="Lu C."/>
            <person name="Luna E."/>
            <person name="Martienssen R."/>
            <person name="Minamino N."/>
            <person name="Mizutani M."/>
            <person name="Mizutani M."/>
            <person name="Mochizuki N."/>
            <person name="Monte I."/>
            <person name="Mosher R."/>
            <person name="Nagasaki H."/>
            <person name="Nakagami H."/>
            <person name="Naramoto S."/>
            <person name="Nishitani K."/>
            <person name="Ohtani M."/>
            <person name="Okamoto T."/>
            <person name="Okumura M."/>
            <person name="Phillips J."/>
            <person name="Pollak B."/>
            <person name="Reinders A."/>
            <person name="Roevekamp M."/>
            <person name="Sano R."/>
            <person name="Sawa S."/>
            <person name="Schmid M."/>
            <person name="Shirakawa M."/>
            <person name="Solano R."/>
            <person name="Spunde A."/>
            <person name="Suetsugu N."/>
            <person name="Sugano S."/>
            <person name="Sugiyama A."/>
            <person name="Sun R."/>
            <person name="Suzuki Y."/>
            <person name="Takenaka M."/>
            <person name="Takezawa D."/>
            <person name="Tomogane H."/>
            <person name="Tsuzuki M."/>
            <person name="Ueda T."/>
            <person name="Umeda M."/>
            <person name="Ward J."/>
            <person name="Watanabe Y."/>
            <person name="Yazaki K."/>
            <person name="Yokoyama R."/>
            <person name="Yoshitake Y."/>
            <person name="Yotsui I."/>
            <person name="Zachgo S."/>
            <person name="Schmutz J."/>
        </authorList>
    </citation>
    <scope>NUCLEOTIDE SEQUENCE [LARGE SCALE GENOMIC DNA]</scope>
</reference>
<feature type="region of interest" description="Disordered" evidence="1">
    <location>
        <begin position="88"/>
        <end position="123"/>
    </location>
</feature>
<evidence type="ECO:0000313" key="2">
    <source>
        <dbReference type="EMBL" id="RIA05159.1"/>
    </source>
</evidence>
<protein>
    <recommendedName>
        <fullName evidence="3">Transposase MuDR plant domain-containing protein</fullName>
    </recommendedName>
</protein>
<dbReference type="PANTHER" id="PTHR31973">
    <property type="entry name" value="POLYPROTEIN, PUTATIVE-RELATED"/>
    <property type="match status" value="1"/>
</dbReference>
<dbReference type="EMBL" id="KZ864562">
    <property type="protein sequence ID" value="RIA05159.1"/>
    <property type="molecule type" value="Genomic_DNA"/>
</dbReference>
<dbReference type="Proteomes" id="UP000264353">
    <property type="component" value="Unassembled WGS sequence"/>
</dbReference>
<name>A0A397L169_BRACM</name>
<accession>A0A397L169</accession>
<evidence type="ECO:0008006" key="3">
    <source>
        <dbReference type="Google" id="ProtNLM"/>
    </source>
</evidence>
<proteinExistence type="predicted"/>
<gene>
    <name evidence="2" type="ORF">BRARA_K00554</name>
</gene>